<proteinExistence type="inferred from homology"/>
<dbReference type="RefSeq" id="WP_092869237.1">
    <property type="nucleotide sequence ID" value="NZ_FPCH01000004.1"/>
</dbReference>
<evidence type="ECO:0000313" key="6">
    <source>
        <dbReference type="Proteomes" id="UP000199423"/>
    </source>
</evidence>
<protein>
    <submittedName>
        <fullName evidence="5">Agmatinase</fullName>
    </submittedName>
</protein>
<dbReference type="InterPro" id="IPR005925">
    <property type="entry name" value="Agmatinase-rel"/>
</dbReference>
<organism evidence="5 6">
    <name type="scientific">Hyphomicrobium facile</name>
    <dbReference type="NCBI Taxonomy" id="51670"/>
    <lineage>
        <taxon>Bacteria</taxon>
        <taxon>Pseudomonadati</taxon>
        <taxon>Pseudomonadota</taxon>
        <taxon>Alphaproteobacteria</taxon>
        <taxon>Hyphomicrobiales</taxon>
        <taxon>Hyphomicrobiaceae</taxon>
        <taxon>Hyphomicrobium</taxon>
    </lineage>
</organism>
<keyword evidence="2" id="KW-0479">Metal-binding</keyword>
<evidence type="ECO:0000313" key="5">
    <source>
        <dbReference type="EMBL" id="SFV38490.1"/>
    </source>
</evidence>
<dbReference type="NCBIfam" id="NF002564">
    <property type="entry name" value="PRK02190.1"/>
    <property type="match status" value="1"/>
</dbReference>
<evidence type="ECO:0000256" key="3">
    <source>
        <dbReference type="ARBA" id="ARBA00022801"/>
    </source>
</evidence>
<evidence type="ECO:0000256" key="1">
    <source>
        <dbReference type="ARBA" id="ARBA00009227"/>
    </source>
</evidence>
<dbReference type="EMBL" id="FPCH01000004">
    <property type="protein sequence ID" value="SFV38490.1"/>
    <property type="molecule type" value="Genomic_DNA"/>
</dbReference>
<dbReference type="GO" id="GO:0008783">
    <property type="term" value="F:agmatinase activity"/>
    <property type="evidence" value="ECO:0007669"/>
    <property type="project" value="TreeGrafter"/>
</dbReference>
<dbReference type="CDD" id="cd11592">
    <property type="entry name" value="Agmatinase_PAH"/>
    <property type="match status" value="1"/>
</dbReference>
<evidence type="ECO:0000256" key="2">
    <source>
        <dbReference type="ARBA" id="ARBA00022723"/>
    </source>
</evidence>
<keyword evidence="3 4" id="KW-0378">Hydrolase</keyword>
<dbReference type="OrthoDB" id="9788689at2"/>
<dbReference type="Gene3D" id="3.40.800.10">
    <property type="entry name" value="Ureohydrolase domain"/>
    <property type="match status" value="1"/>
</dbReference>
<dbReference type="SUPFAM" id="SSF52768">
    <property type="entry name" value="Arginase/deacetylase"/>
    <property type="match status" value="1"/>
</dbReference>
<dbReference type="GO" id="GO:0033389">
    <property type="term" value="P:putrescine biosynthetic process from arginine, via agmatine"/>
    <property type="evidence" value="ECO:0007669"/>
    <property type="project" value="TreeGrafter"/>
</dbReference>
<dbReference type="Proteomes" id="UP000199423">
    <property type="component" value="Unassembled WGS sequence"/>
</dbReference>
<dbReference type="Pfam" id="PF00491">
    <property type="entry name" value="Arginase"/>
    <property type="match status" value="1"/>
</dbReference>
<dbReference type="AlphaFoldDB" id="A0A1I7NV26"/>
<gene>
    <name evidence="5" type="ORF">SAMN04488557_3695</name>
</gene>
<evidence type="ECO:0000256" key="4">
    <source>
        <dbReference type="RuleBase" id="RU003684"/>
    </source>
</evidence>
<dbReference type="InterPro" id="IPR020855">
    <property type="entry name" value="Ureohydrolase_Mn_BS"/>
</dbReference>
<dbReference type="PROSITE" id="PS51409">
    <property type="entry name" value="ARGINASE_2"/>
    <property type="match status" value="1"/>
</dbReference>
<dbReference type="PANTHER" id="PTHR11358:SF26">
    <property type="entry name" value="GUANIDINO ACID HYDROLASE, MITOCHONDRIAL"/>
    <property type="match status" value="1"/>
</dbReference>
<name>A0A1I7NV26_9HYPH</name>
<accession>A0A1I7NV26</accession>
<dbReference type="GO" id="GO:0046872">
    <property type="term" value="F:metal ion binding"/>
    <property type="evidence" value="ECO:0007669"/>
    <property type="project" value="UniProtKB-KW"/>
</dbReference>
<dbReference type="InterPro" id="IPR006035">
    <property type="entry name" value="Ureohydrolase"/>
</dbReference>
<dbReference type="PANTHER" id="PTHR11358">
    <property type="entry name" value="ARGINASE/AGMATINASE"/>
    <property type="match status" value="1"/>
</dbReference>
<reference evidence="6" key="1">
    <citation type="submission" date="2016-10" db="EMBL/GenBank/DDBJ databases">
        <authorList>
            <person name="Varghese N."/>
            <person name="Submissions S."/>
        </authorList>
    </citation>
    <scope>NUCLEOTIDE SEQUENCE [LARGE SCALE GENOMIC DNA]</scope>
    <source>
        <strain evidence="6">DSM 1565</strain>
    </source>
</reference>
<keyword evidence="6" id="KW-1185">Reference proteome</keyword>
<sequence>MLSGATTGVRSQHKLSALSPSSIASEQTYSGTHTFLRAPRVDRAGAGDFVVLGIPLDIATSNRPGARLGPDAVRSASAQLAELKAYPGGFDPLSHVRIVDLGDALLDFGFPQTIPAAIEDAAFDVIASGAFLCALGGDHFVSYPLLKAHARMHGPLTLIHFDAHPDTWTPRVGHDGSVEINHGTMFAQAIHDGLIDPKKSSQIGIRTWVDDPMGMNIFDSAAVADRGPSEIVAMVKALAGDSPCYLTVDIDCLDPAFAPGTGTPVMGGLTPRELLAMLRGLEDVRIVGCDVVEVAPAYDHGGITALAAATVVYEQACRLARMNGARADVYPWPGGAMSIRDDARAGQLNRM</sequence>
<dbReference type="PROSITE" id="PS01053">
    <property type="entry name" value="ARGINASE_1"/>
    <property type="match status" value="1"/>
</dbReference>
<dbReference type="InterPro" id="IPR023696">
    <property type="entry name" value="Ureohydrolase_dom_sf"/>
</dbReference>
<dbReference type="NCBIfam" id="TIGR01230">
    <property type="entry name" value="agmatinase"/>
    <property type="match status" value="1"/>
</dbReference>
<dbReference type="STRING" id="51670.SAMN04488557_3695"/>
<comment type="similarity">
    <text evidence="1">Belongs to the arginase family. Agmatinase subfamily.</text>
</comment>